<sequence length="211" mass="23460">MTADASNAAYLGASSSLVAFLPGLSVQAREDIQDVLLDAQLFADRLNDFDTQWSNWMHYYRRRLSSRGLCQTGLVVGDSMVVSSIDDLLEASFKIAGSTGRQPLGSMVQRAFGALGIREAVESYFQHGIDQGRLGSFQIVPCEHYDSNRILMVLCSLRLTVDERSAGGRRLLFFFKGGSYVFDLHAYAACRDDVKRYLNGKARSLIRELVI</sequence>
<gene>
    <name evidence="1" type="ORF">ALP40_03832</name>
</gene>
<evidence type="ECO:0000313" key="1">
    <source>
        <dbReference type="EMBL" id="RMT76771.1"/>
    </source>
</evidence>
<accession>A0A3M5NWX0</accession>
<proteinExistence type="predicted"/>
<dbReference type="AlphaFoldDB" id="A0A3M5NWX0"/>
<protein>
    <submittedName>
        <fullName evidence="1">Uncharacterized protein</fullName>
    </submittedName>
</protein>
<comment type="caution">
    <text evidence="1">The sequence shown here is derived from an EMBL/GenBank/DDBJ whole genome shotgun (WGS) entry which is preliminary data.</text>
</comment>
<evidence type="ECO:0000313" key="2">
    <source>
        <dbReference type="Proteomes" id="UP000273854"/>
    </source>
</evidence>
<dbReference type="RefSeq" id="WP_122210514.1">
    <property type="nucleotide sequence ID" value="NZ_JAAMQQ010000004.1"/>
</dbReference>
<dbReference type="OrthoDB" id="7004623at2"/>
<name>A0A3M5NWX0_PSEVI</name>
<reference evidence="1 2" key="1">
    <citation type="submission" date="2018-08" db="EMBL/GenBank/DDBJ databases">
        <title>Recombination of ecologically and evolutionarily significant loci maintains genetic cohesion in the Pseudomonas syringae species complex.</title>
        <authorList>
            <person name="Dillon M."/>
            <person name="Thakur S."/>
            <person name="Almeida R.N.D."/>
            <person name="Weir B.S."/>
            <person name="Guttman D.S."/>
        </authorList>
    </citation>
    <scope>NUCLEOTIDE SEQUENCE [LARGE SCALE GENOMIC DNA]</scope>
    <source>
        <strain evidence="1 2">ICMP 19473</strain>
    </source>
</reference>
<dbReference type="Proteomes" id="UP000273854">
    <property type="component" value="Unassembled WGS sequence"/>
</dbReference>
<organism evidence="1 2">
    <name type="scientific">Pseudomonas viridiflava</name>
    <name type="common">Phytomonas viridiflava</name>
    <dbReference type="NCBI Taxonomy" id="33069"/>
    <lineage>
        <taxon>Bacteria</taxon>
        <taxon>Pseudomonadati</taxon>
        <taxon>Pseudomonadota</taxon>
        <taxon>Gammaproteobacteria</taxon>
        <taxon>Pseudomonadales</taxon>
        <taxon>Pseudomonadaceae</taxon>
        <taxon>Pseudomonas</taxon>
    </lineage>
</organism>
<dbReference type="EMBL" id="RBTP01000076">
    <property type="protein sequence ID" value="RMT76771.1"/>
    <property type="molecule type" value="Genomic_DNA"/>
</dbReference>